<organism evidence="1 2">
    <name type="scientific">Mycobacterium phage BigMama</name>
    <dbReference type="NCBI Taxonomy" id="2126786"/>
    <lineage>
        <taxon>Viruses</taxon>
        <taxon>Duplodnaviria</taxon>
        <taxon>Heunggongvirae</taxon>
        <taxon>Uroviricota</taxon>
        <taxon>Caudoviricetes</taxon>
        <taxon>Dclasvirinae</taxon>
        <taxon>Plotvirus</taxon>
        <taxon>Plotvirus plot</taxon>
    </lineage>
</organism>
<evidence type="ECO:0000313" key="2">
    <source>
        <dbReference type="Proteomes" id="UP000241872"/>
    </source>
</evidence>
<dbReference type="Proteomes" id="UP000241872">
    <property type="component" value="Segment"/>
</dbReference>
<sequence length="403" mass="45460">MKTATEGRVMRESFLEIIAVVGLSGHDNQGGYNTAGDIKYKTADGVSYESLWNLFSNVTDEWNKHKSKMVQLMTFPVTNQTEKVPRIGQFGFEKASEFGVPESKRTELSFYQLAYDFEDYDLAFRYTWKFLRDAPSSQIKAYHNQALQADAKLIHRKVMEAIFDNREREADIEGLPYKVYPLYNGDNMIPPEYNGTTFSTGHNHYLVSGGTKIDSADVEMAADHIREHGYTEENGTQLIAFAHKAEIQEVRRFRFGQTNNNSAVANYDFVQSQGESPLYLPNADGLLGKQPQSMWKGLRVKGSYDDVLWIEEPTMPAGYVLFLATGGTLAQQNLVGLREHEDAAWRGLRQIPGNQTRYPLIDSFYQRSFGTGIRQRGGAVVLQVKASGSYDIPTKWTNGGGFE</sequence>
<proteinExistence type="predicted"/>
<dbReference type="EMBL" id="MH025888">
    <property type="protein sequence ID" value="AVP43113.1"/>
    <property type="molecule type" value="Genomic_DNA"/>
</dbReference>
<evidence type="ECO:0000313" key="1">
    <source>
        <dbReference type="EMBL" id="AVP43113.1"/>
    </source>
</evidence>
<reference evidence="2" key="1">
    <citation type="submission" date="2018-03" db="EMBL/GenBank/DDBJ databases">
        <authorList>
            <person name="Robinson P."/>
            <person name="Figel D."/>
            <person name="Zack K.M."/>
            <person name="Garlena R.A."/>
            <person name="Russell D.A."/>
            <person name="Pope W.H."/>
            <person name="Jacobs-Sera D."/>
            <person name="Hatfull G.F."/>
        </authorList>
    </citation>
    <scope>NUCLEOTIDE SEQUENCE [LARGE SCALE GENOMIC DNA]</scope>
</reference>
<accession>A0A2P1N589</accession>
<protein>
    <submittedName>
        <fullName evidence="1">Major capsid protein</fullName>
    </submittedName>
</protein>
<gene>
    <name evidence="1" type="primary">14</name>
    <name evidence="1" type="ORF">PBI_BIGMAMA_14</name>
</gene>
<name>A0A2P1N589_9CAUD</name>